<gene>
    <name evidence="10" type="ORF">BOVATA_020450</name>
</gene>
<keyword evidence="7" id="KW-0931">ER-Golgi transport</keyword>
<dbReference type="GO" id="GO:0005198">
    <property type="term" value="F:structural molecule activity"/>
    <property type="evidence" value="ECO:0007669"/>
    <property type="project" value="TreeGrafter"/>
</dbReference>
<dbReference type="GO" id="GO:0007029">
    <property type="term" value="P:endoplasmic reticulum organization"/>
    <property type="evidence" value="ECO:0007669"/>
    <property type="project" value="TreeGrafter"/>
</dbReference>
<keyword evidence="8" id="KW-0653">Protein transport</keyword>
<dbReference type="Gene3D" id="1.20.940.10">
    <property type="entry name" value="Functional domain of the splicing factor Prp18"/>
    <property type="match status" value="1"/>
</dbReference>
<dbReference type="InterPro" id="IPR040251">
    <property type="entry name" value="SEC31-like"/>
</dbReference>
<keyword evidence="6" id="KW-0256">Endoplasmic reticulum</keyword>
<keyword evidence="3" id="KW-0813">Transport</keyword>
<comment type="subcellular location">
    <subcellularLocation>
        <location evidence="1">Endoplasmic reticulum</location>
    </subcellularLocation>
</comment>
<evidence type="ECO:0000256" key="6">
    <source>
        <dbReference type="ARBA" id="ARBA00022824"/>
    </source>
</evidence>
<dbReference type="RefSeq" id="XP_028866795.1">
    <property type="nucleotide sequence ID" value="XM_029010962.1"/>
</dbReference>
<dbReference type="InterPro" id="IPR015943">
    <property type="entry name" value="WD40/YVTN_repeat-like_dom_sf"/>
</dbReference>
<feature type="compositionally biased region" description="Basic and acidic residues" evidence="9">
    <location>
        <begin position="821"/>
        <end position="833"/>
    </location>
</feature>
<accession>A0A2H6KC40</accession>
<dbReference type="Proteomes" id="UP000236319">
    <property type="component" value="Unassembled WGS sequence"/>
</dbReference>
<evidence type="ECO:0000256" key="7">
    <source>
        <dbReference type="ARBA" id="ARBA00022892"/>
    </source>
</evidence>
<keyword evidence="4" id="KW-0853">WD repeat</keyword>
<proteinExistence type="inferred from homology"/>
<reference evidence="10 11" key="1">
    <citation type="journal article" date="2017" name="BMC Genomics">
        <title>Whole-genome assembly of Babesia ovata and comparative genomics between closely related pathogens.</title>
        <authorList>
            <person name="Yamagishi J."/>
            <person name="Asada M."/>
            <person name="Hakimi H."/>
            <person name="Tanaka T.Q."/>
            <person name="Sugimoto C."/>
            <person name="Kawazu S."/>
        </authorList>
    </citation>
    <scope>NUCLEOTIDE SEQUENCE [LARGE SCALE GENOMIC DNA]</scope>
    <source>
        <strain evidence="10 11">Miyake</strain>
    </source>
</reference>
<protein>
    <submittedName>
        <fullName evidence="10">Transport SEC31-like isoform X2, putative</fullName>
    </submittedName>
</protein>
<dbReference type="PANTHER" id="PTHR13923:SF11">
    <property type="entry name" value="SECRETORY 31, ISOFORM D"/>
    <property type="match status" value="1"/>
</dbReference>
<dbReference type="GO" id="GO:0070971">
    <property type="term" value="C:endoplasmic reticulum exit site"/>
    <property type="evidence" value="ECO:0007669"/>
    <property type="project" value="TreeGrafter"/>
</dbReference>
<dbReference type="InterPro" id="IPR001680">
    <property type="entry name" value="WD40_rpt"/>
</dbReference>
<evidence type="ECO:0000256" key="3">
    <source>
        <dbReference type="ARBA" id="ARBA00022448"/>
    </source>
</evidence>
<keyword evidence="11" id="KW-1185">Reference proteome</keyword>
<dbReference type="VEuPathDB" id="PiroplasmaDB:BOVATA_020450"/>
<dbReference type="GeneID" id="39874322"/>
<feature type="region of interest" description="Disordered" evidence="9">
    <location>
        <begin position="520"/>
        <end position="540"/>
    </location>
</feature>
<comment type="similarity">
    <text evidence="2">Belongs to the WD repeat SEC31 family.</text>
</comment>
<sequence length="1007" mass="108658">MKGLGVFSPFAATSRCILTAPCYDDACGGGSPRPDANQSSLSLIGFEIKERAERPSSAFDLSFDANNNFNGFANENPFGGSINEFGSYDSGRYGAGIADFTTYHTADIEGLDGKLTSLTWMECSGENGIVGVGATSGDLILLDGTTIVEGDAPRVISKTRACNTPLRRLSYNAKTNMLGIAGIDGQISVCDLGNSVEPKVLDVSYGKWHVGLVTGLSWNKRLGHILATSGAAVGPSGAMSPSDSSGLVVWDLKARKPASSFRDPSGRMQPIAVEWMSEHMTQLIVGYGDDKSPALQLWDLRNCTVPLKEVRGHTMGLTSLSICPHDANLLLTSGRDDHTCCWTLDSVNGPFHPLGNMQTGALSHHRRIQWHPTAPGFFLAQDTDDDLSVHSAMCMSQTESYMPAWTRRTCGVISGFASSVTTWTSAGVVNEYKLGSELDDDTAKALEDSLELFCELANTDNFGAICKDRAASVTDEFDKLTWEIMGALHSGEPAALVNTLGYKLPEPKDEAVTQDQFAEQNDAPQPQLDEKLDGFGGEPLNEEDGEAFFSSLANKESSLTEEPLAQSLSIDGHESEPPMSDEAPSTPTGSYLSWGEAELCSRVIVGDYEAAAQLCLDKGKLTEALFLAYAGGLDLWLKVSDAITEKAQDPLLRALHLVMKGDVRAMVMQCPLDKWREVLVYVITNMMGDRDAYRDLCNVLGHRLYESFKEGNKKDLLPASIMFMCSGDVSRVIDCWKHLETGKNNIELVAKSAVRAAALWISVADDISKDHLGRSATMLAEAFVECGDVDKAVKCLSLPFVARNPHATELLSRIRGTGHPGEFKEAPVQRRDPAPVAPAQTQVPAKSAVRGPTEFGTAPAAVANAVYPGMPVPWPLPTATQQMGSSTRSTEDANRRIIATSAAVQPQGERMVSTDLQFVTTVLSNLIAQGDTSRAAQDNRRRIADLMTSLSNGEHSAEANGLILNMCRAIHAGDRINANIILSTISTKLWSTANKNWIMCLKRIVPK</sequence>
<dbReference type="OrthoDB" id="542917at2759"/>
<keyword evidence="5" id="KW-0677">Repeat</keyword>
<evidence type="ECO:0000313" key="11">
    <source>
        <dbReference type="Proteomes" id="UP000236319"/>
    </source>
</evidence>
<evidence type="ECO:0000256" key="4">
    <source>
        <dbReference type="ARBA" id="ARBA00022574"/>
    </source>
</evidence>
<dbReference type="SUPFAM" id="SSF50978">
    <property type="entry name" value="WD40 repeat-like"/>
    <property type="match status" value="1"/>
</dbReference>
<evidence type="ECO:0000256" key="2">
    <source>
        <dbReference type="ARBA" id="ARBA00009358"/>
    </source>
</evidence>
<evidence type="ECO:0000256" key="1">
    <source>
        <dbReference type="ARBA" id="ARBA00004240"/>
    </source>
</evidence>
<evidence type="ECO:0000256" key="9">
    <source>
        <dbReference type="SAM" id="MobiDB-lite"/>
    </source>
</evidence>
<dbReference type="Gene3D" id="2.130.10.10">
    <property type="entry name" value="YVTN repeat-like/Quinoprotein amine dehydrogenase"/>
    <property type="match status" value="1"/>
</dbReference>
<dbReference type="GO" id="GO:0030127">
    <property type="term" value="C:COPII vesicle coat"/>
    <property type="evidence" value="ECO:0007669"/>
    <property type="project" value="TreeGrafter"/>
</dbReference>
<dbReference type="SMART" id="SM00320">
    <property type="entry name" value="WD40"/>
    <property type="match status" value="3"/>
</dbReference>
<dbReference type="AlphaFoldDB" id="A0A2H6KC40"/>
<evidence type="ECO:0000256" key="8">
    <source>
        <dbReference type="ARBA" id="ARBA00022927"/>
    </source>
</evidence>
<comment type="caution">
    <text evidence="10">The sequence shown here is derived from an EMBL/GenBank/DDBJ whole genome shotgun (WGS) entry which is preliminary data.</text>
</comment>
<name>A0A2H6KC40_9APIC</name>
<evidence type="ECO:0000313" key="10">
    <source>
        <dbReference type="EMBL" id="GBE60552.1"/>
    </source>
</evidence>
<dbReference type="Gene3D" id="1.25.40.1030">
    <property type="match status" value="1"/>
</dbReference>
<evidence type="ECO:0000256" key="5">
    <source>
        <dbReference type="ARBA" id="ARBA00022737"/>
    </source>
</evidence>
<organism evidence="10 11">
    <name type="scientific">Babesia ovata</name>
    <dbReference type="NCBI Taxonomy" id="189622"/>
    <lineage>
        <taxon>Eukaryota</taxon>
        <taxon>Sar</taxon>
        <taxon>Alveolata</taxon>
        <taxon>Apicomplexa</taxon>
        <taxon>Aconoidasida</taxon>
        <taxon>Piroplasmida</taxon>
        <taxon>Babesiidae</taxon>
        <taxon>Babesia</taxon>
    </lineage>
</organism>
<dbReference type="GO" id="GO:0090110">
    <property type="term" value="P:COPII-coated vesicle cargo loading"/>
    <property type="evidence" value="ECO:0007669"/>
    <property type="project" value="TreeGrafter"/>
</dbReference>
<dbReference type="EMBL" id="BDSA01000002">
    <property type="protein sequence ID" value="GBE60552.1"/>
    <property type="molecule type" value="Genomic_DNA"/>
</dbReference>
<dbReference type="PANTHER" id="PTHR13923">
    <property type="entry name" value="SEC31-RELATED PROTEIN"/>
    <property type="match status" value="1"/>
</dbReference>
<feature type="region of interest" description="Disordered" evidence="9">
    <location>
        <begin position="816"/>
        <end position="852"/>
    </location>
</feature>
<dbReference type="GO" id="GO:0015031">
    <property type="term" value="P:protein transport"/>
    <property type="evidence" value="ECO:0007669"/>
    <property type="project" value="UniProtKB-KW"/>
</dbReference>
<dbReference type="InterPro" id="IPR036322">
    <property type="entry name" value="WD40_repeat_dom_sf"/>
</dbReference>